<proteinExistence type="inferred from homology"/>
<accession>A0ABV2N151</accession>
<evidence type="ECO:0000313" key="3">
    <source>
        <dbReference type="Proteomes" id="UP001549076"/>
    </source>
</evidence>
<dbReference type="SUPFAM" id="SSF55298">
    <property type="entry name" value="YjgF-like"/>
    <property type="match status" value="1"/>
</dbReference>
<dbReference type="InterPro" id="IPR006175">
    <property type="entry name" value="YjgF/YER057c/UK114"/>
</dbReference>
<evidence type="ECO:0000256" key="1">
    <source>
        <dbReference type="ARBA" id="ARBA00010552"/>
    </source>
</evidence>
<evidence type="ECO:0000313" key="2">
    <source>
        <dbReference type="EMBL" id="MET3792778.1"/>
    </source>
</evidence>
<reference evidence="2 3" key="1">
    <citation type="submission" date="2024-06" db="EMBL/GenBank/DDBJ databases">
        <title>Genomic Encyclopedia of Type Strains, Phase IV (KMG-IV): sequencing the most valuable type-strain genomes for metagenomic binning, comparative biology and taxonomic classification.</title>
        <authorList>
            <person name="Goeker M."/>
        </authorList>
    </citation>
    <scope>NUCLEOTIDE SEQUENCE [LARGE SCALE GENOMIC DNA]</scope>
    <source>
        <strain evidence="2 3">DSM 27865</strain>
    </source>
</reference>
<dbReference type="Gene3D" id="3.30.1330.40">
    <property type="entry name" value="RutC-like"/>
    <property type="match status" value="1"/>
</dbReference>
<dbReference type="PANTHER" id="PTHR11803:SF58">
    <property type="entry name" value="PROTEIN HMF1-RELATED"/>
    <property type="match status" value="1"/>
</dbReference>
<keyword evidence="3" id="KW-1185">Reference proteome</keyword>
<dbReference type="Pfam" id="PF01042">
    <property type="entry name" value="Ribonuc_L-PSP"/>
    <property type="match status" value="1"/>
</dbReference>
<dbReference type="Proteomes" id="UP001549076">
    <property type="component" value="Unassembled WGS sequence"/>
</dbReference>
<name>A0ABV2N151_9HYPH</name>
<organism evidence="2 3">
    <name type="scientific">Aquamicrobium terrae</name>
    <dbReference type="NCBI Taxonomy" id="1324945"/>
    <lineage>
        <taxon>Bacteria</taxon>
        <taxon>Pseudomonadati</taxon>
        <taxon>Pseudomonadota</taxon>
        <taxon>Alphaproteobacteria</taxon>
        <taxon>Hyphomicrobiales</taxon>
        <taxon>Phyllobacteriaceae</taxon>
        <taxon>Aquamicrobium</taxon>
    </lineage>
</organism>
<sequence>MTSQIILDTSRQRLSPPGHWDWHIPTPFSQGWRIGPMVFVGGQLSADRHGNVLGKGDIEIQTQNVFENITRVLASAGATWKDVVKLNTYYVFDGEGDEIQDFWEKMTRVRLRYIADPGPAATAVRVAGLMYEGFLIEAEVVAIIGGQNAATAFLGQG</sequence>
<protein>
    <submittedName>
        <fullName evidence="2">Enamine deaminase RidA (YjgF/YER057c/UK114 family)</fullName>
    </submittedName>
</protein>
<comment type="caution">
    <text evidence="2">The sequence shown here is derived from an EMBL/GenBank/DDBJ whole genome shotgun (WGS) entry which is preliminary data.</text>
</comment>
<dbReference type="InterPro" id="IPR035959">
    <property type="entry name" value="RutC-like_sf"/>
</dbReference>
<dbReference type="RefSeq" id="WP_354196099.1">
    <property type="nucleotide sequence ID" value="NZ_JBEPML010000010.1"/>
</dbReference>
<dbReference type="PANTHER" id="PTHR11803">
    <property type="entry name" value="2-IMINOBUTANOATE/2-IMINOPROPANOATE DEAMINASE RIDA"/>
    <property type="match status" value="1"/>
</dbReference>
<dbReference type="EMBL" id="JBEPML010000010">
    <property type="protein sequence ID" value="MET3792778.1"/>
    <property type="molecule type" value="Genomic_DNA"/>
</dbReference>
<gene>
    <name evidence="2" type="ORF">ABID37_003001</name>
</gene>
<comment type="similarity">
    <text evidence="1">Belongs to the RutC family.</text>
</comment>